<feature type="transmembrane region" description="Helical" evidence="8">
    <location>
        <begin position="177"/>
        <end position="204"/>
    </location>
</feature>
<feature type="region of interest" description="Disordered" evidence="9">
    <location>
        <begin position="1"/>
        <end position="33"/>
    </location>
</feature>
<dbReference type="InterPro" id="IPR006459">
    <property type="entry name" value="CASP/CASPL"/>
</dbReference>
<keyword evidence="6 8" id="KW-1133">Transmembrane helix</keyword>
<dbReference type="GO" id="GO:0005886">
    <property type="term" value="C:plasma membrane"/>
    <property type="evidence" value="ECO:0007669"/>
    <property type="project" value="UniProtKB-SubCell"/>
</dbReference>
<dbReference type="NCBIfam" id="TIGR01569">
    <property type="entry name" value="A_tha_TIGR01569"/>
    <property type="match status" value="1"/>
</dbReference>
<dbReference type="Proteomes" id="UP001237642">
    <property type="component" value="Unassembled WGS sequence"/>
</dbReference>
<proteinExistence type="inferred from homology"/>
<evidence type="ECO:0000259" key="10">
    <source>
        <dbReference type="Pfam" id="PF04535"/>
    </source>
</evidence>
<evidence type="ECO:0000256" key="1">
    <source>
        <dbReference type="ARBA" id="ARBA00004651"/>
    </source>
</evidence>
<keyword evidence="7 8" id="KW-0472">Membrane</keyword>
<keyword evidence="4 8" id="KW-1003">Cell membrane</keyword>
<dbReference type="Pfam" id="PF04535">
    <property type="entry name" value="CASP_dom"/>
    <property type="match status" value="1"/>
</dbReference>
<comment type="caution">
    <text evidence="11">The sequence shown here is derived from an EMBL/GenBank/DDBJ whole genome shotgun (WGS) entry which is preliminary data.</text>
</comment>
<reference evidence="11" key="1">
    <citation type="submission" date="2023-02" db="EMBL/GenBank/DDBJ databases">
        <title>Genome of toxic invasive species Heracleum sosnowskyi carries increased number of genes despite the absence of recent whole-genome duplications.</title>
        <authorList>
            <person name="Schelkunov M."/>
            <person name="Shtratnikova V."/>
            <person name="Makarenko M."/>
            <person name="Klepikova A."/>
            <person name="Omelchenko D."/>
            <person name="Novikova G."/>
            <person name="Obukhova E."/>
            <person name="Bogdanov V."/>
            <person name="Penin A."/>
            <person name="Logacheva M."/>
        </authorList>
    </citation>
    <scope>NUCLEOTIDE SEQUENCE</scope>
    <source>
        <strain evidence="11">Hsosn_3</strain>
        <tissue evidence="11">Leaf</tissue>
    </source>
</reference>
<feature type="transmembrane region" description="Helical" evidence="8">
    <location>
        <begin position="92"/>
        <end position="119"/>
    </location>
</feature>
<dbReference type="AlphaFoldDB" id="A0AAD8N3E4"/>
<dbReference type="InterPro" id="IPR044173">
    <property type="entry name" value="CASPL"/>
</dbReference>
<comment type="subunit">
    <text evidence="3 8">Homodimer and heterodimers.</text>
</comment>
<comment type="subcellular location">
    <subcellularLocation>
        <location evidence="1 8">Cell membrane</location>
        <topology evidence="1 8">Multi-pass membrane protein</topology>
    </subcellularLocation>
</comment>
<evidence type="ECO:0000256" key="6">
    <source>
        <dbReference type="ARBA" id="ARBA00022989"/>
    </source>
</evidence>
<evidence type="ECO:0000256" key="8">
    <source>
        <dbReference type="RuleBase" id="RU361233"/>
    </source>
</evidence>
<dbReference type="PANTHER" id="PTHR36488">
    <property type="entry name" value="CASP-LIKE PROTEIN 1U1"/>
    <property type="match status" value="1"/>
</dbReference>
<reference evidence="11" key="2">
    <citation type="submission" date="2023-05" db="EMBL/GenBank/DDBJ databases">
        <authorList>
            <person name="Schelkunov M.I."/>
        </authorList>
    </citation>
    <scope>NUCLEOTIDE SEQUENCE</scope>
    <source>
        <strain evidence="11">Hsosn_3</strain>
        <tissue evidence="11">Leaf</tissue>
    </source>
</reference>
<protein>
    <recommendedName>
        <fullName evidence="8">CASP-like protein</fullName>
    </recommendedName>
</protein>
<dbReference type="PANTHER" id="PTHR36488:SF8">
    <property type="entry name" value="CASP-LIKE PROTEIN 1U1"/>
    <property type="match status" value="1"/>
</dbReference>
<gene>
    <name evidence="11" type="ORF">POM88_014190</name>
</gene>
<name>A0AAD8N3E4_9APIA</name>
<feature type="domain" description="Casparian strip membrane protein" evidence="10">
    <location>
        <begin position="41"/>
        <end position="191"/>
    </location>
</feature>
<sequence>MASTDKPEVENVAAAPEKGAVPPAAPPPELKSETNTPTSYLAVAEVVLRVLLFATTVTAVVVMVTSKQTEWIPDRLPPFRIRNSSRFTDSPAFVYFVAALSVAGLYSIISTLLSILALLKPGNWKHLVSHFVVIDVLLLGIVASATGVAGGVAYIGLKGNSHSRWLKICNIYDTFCAHVASATAVALVASIVLVLLILLSVFTLSRRSLK</sequence>
<evidence type="ECO:0000256" key="7">
    <source>
        <dbReference type="ARBA" id="ARBA00023136"/>
    </source>
</evidence>
<organism evidence="11 12">
    <name type="scientific">Heracleum sosnowskyi</name>
    <dbReference type="NCBI Taxonomy" id="360622"/>
    <lineage>
        <taxon>Eukaryota</taxon>
        <taxon>Viridiplantae</taxon>
        <taxon>Streptophyta</taxon>
        <taxon>Embryophyta</taxon>
        <taxon>Tracheophyta</taxon>
        <taxon>Spermatophyta</taxon>
        <taxon>Magnoliopsida</taxon>
        <taxon>eudicotyledons</taxon>
        <taxon>Gunneridae</taxon>
        <taxon>Pentapetalae</taxon>
        <taxon>asterids</taxon>
        <taxon>campanulids</taxon>
        <taxon>Apiales</taxon>
        <taxon>Apiaceae</taxon>
        <taxon>Apioideae</taxon>
        <taxon>apioid superclade</taxon>
        <taxon>Tordylieae</taxon>
        <taxon>Tordyliinae</taxon>
        <taxon>Heracleum</taxon>
    </lineage>
</organism>
<comment type="similarity">
    <text evidence="2 8">Belongs to the Casparian strip membrane proteins (CASP) family.</text>
</comment>
<dbReference type="EMBL" id="JAUIZM010000003">
    <property type="protein sequence ID" value="KAK1395134.1"/>
    <property type="molecule type" value="Genomic_DNA"/>
</dbReference>
<evidence type="ECO:0000256" key="3">
    <source>
        <dbReference type="ARBA" id="ARBA00011489"/>
    </source>
</evidence>
<evidence type="ECO:0000313" key="12">
    <source>
        <dbReference type="Proteomes" id="UP001237642"/>
    </source>
</evidence>
<evidence type="ECO:0000313" key="11">
    <source>
        <dbReference type="EMBL" id="KAK1395134.1"/>
    </source>
</evidence>
<keyword evidence="12" id="KW-1185">Reference proteome</keyword>
<evidence type="ECO:0000256" key="4">
    <source>
        <dbReference type="ARBA" id="ARBA00022475"/>
    </source>
</evidence>
<accession>A0AAD8N3E4</accession>
<evidence type="ECO:0000256" key="5">
    <source>
        <dbReference type="ARBA" id="ARBA00022692"/>
    </source>
</evidence>
<evidence type="ECO:0000256" key="9">
    <source>
        <dbReference type="SAM" id="MobiDB-lite"/>
    </source>
</evidence>
<feature type="transmembrane region" description="Helical" evidence="8">
    <location>
        <begin position="131"/>
        <end position="157"/>
    </location>
</feature>
<keyword evidence="5 8" id="KW-0812">Transmembrane</keyword>
<feature type="transmembrane region" description="Helical" evidence="8">
    <location>
        <begin position="40"/>
        <end position="64"/>
    </location>
</feature>
<evidence type="ECO:0000256" key="2">
    <source>
        <dbReference type="ARBA" id="ARBA00007651"/>
    </source>
</evidence>
<dbReference type="InterPro" id="IPR006702">
    <property type="entry name" value="CASP_dom"/>
</dbReference>